<dbReference type="OrthoDB" id="10062876at2759"/>
<evidence type="ECO:0000256" key="7">
    <source>
        <dbReference type="SAM" id="Phobius"/>
    </source>
</evidence>
<evidence type="ECO:0000256" key="1">
    <source>
        <dbReference type="ARBA" id="ARBA00004141"/>
    </source>
</evidence>
<dbReference type="PANTHER" id="PTHR43341:SF1">
    <property type="entry name" value="GENERAL AMINO-ACID PERMEASE GAP1"/>
    <property type="match status" value="1"/>
</dbReference>
<comment type="caution">
    <text evidence="9">The sequence shown here is derived from an EMBL/GenBank/DDBJ whole genome shotgun (WGS) entry which is preliminary data.</text>
</comment>
<organism evidence="9 10">
    <name type="scientific">Sphagnurus paluster</name>
    <dbReference type="NCBI Taxonomy" id="117069"/>
    <lineage>
        <taxon>Eukaryota</taxon>
        <taxon>Fungi</taxon>
        <taxon>Dikarya</taxon>
        <taxon>Basidiomycota</taxon>
        <taxon>Agaricomycotina</taxon>
        <taxon>Agaricomycetes</taxon>
        <taxon>Agaricomycetidae</taxon>
        <taxon>Agaricales</taxon>
        <taxon>Tricholomatineae</taxon>
        <taxon>Lyophyllaceae</taxon>
        <taxon>Sphagnurus</taxon>
    </lineage>
</organism>
<dbReference type="EMBL" id="JABCKI010006257">
    <property type="protein sequence ID" value="KAG5634833.1"/>
    <property type="molecule type" value="Genomic_DNA"/>
</dbReference>
<feature type="domain" description="Amino acid permease/ SLC12A" evidence="8">
    <location>
        <begin position="4"/>
        <end position="78"/>
    </location>
</feature>
<dbReference type="InterPro" id="IPR050524">
    <property type="entry name" value="APC_YAT"/>
</dbReference>
<keyword evidence="6 7" id="KW-0472">Membrane</keyword>
<dbReference type="GO" id="GO:0015171">
    <property type="term" value="F:amino acid transmembrane transporter activity"/>
    <property type="evidence" value="ECO:0007669"/>
    <property type="project" value="TreeGrafter"/>
</dbReference>
<feature type="transmembrane region" description="Helical" evidence="7">
    <location>
        <begin position="21"/>
        <end position="42"/>
    </location>
</feature>
<evidence type="ECO:0000256" key="2">
    <source>
        <dbReference type="ARBA" id="ARBA00022448"/>
    </source>
</evidence>
<gene>
    <name evidence="9" type="ORF">H0H81_000562</name>
</gene>
<dbReference type="GO" id="GO:0016020">
    <property type="term" value="C:membrane"/>
    <property type="evidence" value="ECO:0007669"/>
    <property type="project" value="UniProtKB-SubCell"/>
</dbReference>
<evidence type="ECO:0000313" key="10">
    <source>
        <dbReference type="Proteomes" id="UP000717328"/>
    </source>
</evidence>
<keyword evidence="4" id="KW-0029">Amino-acid transport</keyword>
<evidence type="ECO:0000313" key="9">
    <source>
        <dbReference type="EMBL" id="KAG5634833.1"/>
    </source>
</evidence>
<evidence type="ECO:0000256" key="5">
    <source>
        <dbReference type="ARBA" id="ARBA00022989"/>
    </source>
</evidence>
<dbReference type="Proteomes" id="UP000717328">
    <property type="component" value="Unassembled WGS sequence"/>
</dbReference>
<evidence type="ECO:0000256" key="4">
    <source>
        <dbReference type="ARBA" id="ARBA00022970"/>
    </source>
</evidence>
<keyword evidence="10" id="KW-1185">Reference proteome</keyword>
<accession>A0A9P7FRB6</accession>
<protein>
    <recommendedName>
        <fullName evidence="8">Amino acid permease/ SLC12A domain-containing protein</fullName>
    </recommendedName>
</protein>
<evidence type="ECO:0000256" key="3">
    <source>
        <dbReference type="ARBA" id="ARBA00022692"/>
    </source>
</evidence>
<sequence length="115" mass="13561">MDRGMKAQGFDLKKNAYNNRMQPYVAYWGIFWTAFFTLVTGLEVFFDFTAAEFLTSYINIPIFAVLYIGYKVYKRTKIWQPEEMDFVTGIPTLEETDAPKIPPKNGWEKFANWLF</sequence>
<feature type="transmembrane region" description="Helical" evidence="7">
    <location>
        <begin position="48"/>
        <end position="70"/>
    </location>
</feature>
<keyword evidence="2" id="KW-0813">Transport</keyword>
<proteinExistence type="predicted"/>
<dbReference type="Pfam" id="PF00324">
    <property type="entry name" value="AA_permease"/>
    <property type="match status" value="1"/>
</dbReference>
<reference evidence="9" key="1">
    <citation type="submission" date="2021-02" db="EMBL/GenBank/DDBJ databases">
        <authorList>
            <person name="Nieuwenhuis M."/>
            <person name="Van De Peppel L.J.J."/>
        </authorList>
    </citation>
    <scope>NUCLEOTIDE SEQUENCE</scope>
    <source>
        <strain evidence="9">D49</strain>
    </source>
</reference>
<dbReference type="InterPro" id="IPR004841">
    <property type="entry name" value="AA-permease/SLC12A_dom"/>
</dbReference>
<reference evidence="9" key="2">
    <citation type="submission" date="2021-10" db="EMBL/GenBank/DDBJ databases">
        <title>Phylogenomics reveals ancestral predisposition of the termite-cultivated fungus Termitomyces towards a domesticated lifestyle.</title>
        <authorList>
            <person name="Auxier B."/>
            <person name="Grum-Grzhimaylo A."/>
            <person name="Cardenas M.E."/>
            <person name="Lodge J.D."/>
            <person name="Laessoe T."/>
            <person name="Pedersen O."/>
            <person name="Smith M.E."/>
            <person name="Kuyper T.W."/>
            <person name="Franco-Molano E.A."/>
            <person name="Baroni T.J."/>
            <person name="Aanen D.K."/>
        </authorList>
    </citation>
    <scope>NUCLEOTIDE SEQUENCE</scope>
    <source>
        <strain evidence="9">D49</strain>
    </source>
</reference>
<dbReference type="PANTHER" id="PTHR43341">
    <property type="entry name" value="AMINO ACID PERMEASE"/>
    <property type="match status" value="1"/>
</dbReference>
<name>A0A9P7FRB6_9AGAR</name>
<evidence type="ECO:0000256" key="6">
    <source>
        <dbReference type="ARBA" id="ARBA00023136"/>
    </source>
</evidence>
<keyword evidence="3 7" id="KW-0812">Transmembrane</keyword>
<comment type="subcellular location">
    <subcellularLocation>
        <location evidence="1">Membrane</location>
        <topology evidence="1">Multi-pass membrane protein</topology>
    </subcellularLocation>
</comment>
<keyword evidence="5 7" id="KW-1133">Transmembrane helix</keyword>
<dbReference type="AlphaFoldDB" id="A0A9P7FRB6"/>
<evidence type="ECO:0000259" key="8">
    <source>
        <dbReference type="Pfam" id="PF00324"/>
    </source>
</evidence>